<keyword evidence="2 6" id="KW-0067">ATP-binding</keyword>
<dbReference type="HAMAP" id="MF_01965">
    <property type="entry name" value="NADHX_dehydratase"/>
    <property type="match status" value="1"/>
</dbReference>
<reference evidence="8 9" key="1">
    <citation type="submission" date="2013-09" db="EMBL/GenBank/DDBJ databases">
        <title>Genome sequencing of Arenimonas composti.</title>
        <authorList>
            <person name="Chen F."/>
            <person name="Wang G."/>
        </authorList>
    </citation>
    <scope>NUCLEOTIDE SEQUENCE [LARGE SCALE GENOMIC DNA]</scope>
    <source>
        <strain evidence="8 9">TR7-09</strain>
    </source>
</reference>
<evidence type="ECO:0000259" key="7">
    <source>
        <dbReference type="PROSITE" id="PS51383"/>
    </source>
</evidence>
<dbReference type="EC" id="4.2.1.136" evidence="6"/>
<accession>A0A091BHI5</accession>
<dbReference type="GO" id="GO:0110051">
    <property type="term" value="P:metabolite repair"/>
    <property type="evidence" value="ECO:0007669"/>
    <property type="project" value="TreeGrafter"/>
</dbReference>
<name>A0A091BHI5_9GAMM</name>
<comment type="subunit">
    <text evidence="6">Homotetramer.</text>
</comment>
<keyword evidence="1 6" id="KW-0547">Nucleotide-binding</keyword>
<dbReference type="PROSITE" id="PS51383">
    <property type="entry name" value="YJEF_C_3"/>
    <property type="match status" value="1"/>
</dbReference>
<dbReference type="Proteomes" id="UP000029391">
    <property type="component" value="Unassembled WGS sequence"/>
</dbReference>
<comment type="caution">
    <text evidence="8">The sequence shown here is derived from an EMBL/GenBank/DDBJ whole genome shotgun (WGS) entry which is preliminary data.</text>
</comment>
<dbReference type="PANTHER" id="PTHR12592">
    <property type="entry name" value="ATP-DEPENDENT (S)-NAD(P)H-HYDRATE DEHYDRATASE FAMILY MEMBER"/>
    <property type="match status" value="1"/>
</dbReference>
<dbReference type="EMBL" id="AWXU01000007">
    <property type="protein sequence ID" value="KFN51221.1"/>
    <property type="molecule type" value="Genomic_DNA"/>
</dbReference>
<dbReference type="GO" id="GO:0052855">
    <property type="term" value="F:ADP-dependent NAD(P)H-hydrate dehydratase activity"/>
    <property type="evidence" value="ECO:0007669"/>
    <property type="project" value="UniProtKB-UniRule"/>
</dbReference>
<feature type="binding site" evidence="6">
    <location>
        <position position="161"/>
    </location>
    <ligand>
        <name>(6S)-NADPHX</name>
        <dbReference type="ChEBI" id="CHEBI:64076"/>
    </ligand>
</feature>
<dbReference type="GO" id="GO:0046496">
    <property type="term" value="P:nicotinamide nucleotide metabolic process"/>
    <property type="evidence" value="ECO:0007669"/>
    <property type="project" value="UniProtKB-UniRule"/>
</dbReference>
<keyword evidence="5 6" id="KW-0456">Lyase</keyword>
<feature type="binding site" evidence="6">
    <location>
        <position position="115"/>
    </location>
    <ligand>
        <name>(6S)-NADPHX</name>
        <dbReference type="ChEBI" id="CHEBI:64076"/>
    </ligand>
</feature>
<dbReference type="InterPro" id="IPR029056">
    <property type="entry name" value="Ribokinase-like"/>
</dbReference>
<dbReference type="InterPro" id="IPR000631">
    <property type="entry name" value="CARKD"/>
</dbReference>
<evidence type="ECO:0000256" key="6">
    <source>
        <dbReference type="HAMAP-Rule" id="MF_01965"/>
    </source>
</evidence>
<evidence type="ECO:0000256" key="5">
    <source>
        <dbReference type="ARBA" id="ARBA00023239"/>
    </source>
</evidence>
<dbReference type="OrthoDB" id="9806925at2"/>
<comment type="catalytic activity">
    <reaction evidence="6">
        <text>(6S)-NADHX + ADP = AMP + phosphate + NADH + H(+)</text>
        <dbReference type="Rhea" id="RHEA:32223"/>
        <dbReference type="ChEBI" id="CHEBI:15378"/>
        <dbReference type="ChEBI" id="CHEBI:43474"/>
        <dbReference type="ChEBI" id="CHEBI:57945"/>
        <dbReference type="ChEBI" id="CHEBI:64074"/>
        <dbReference type="ChEBI" id="CHEBI:456215"/>
        <dbReference type="ChEBI" id="CHEBI:456216"/>
        <dbReference type="EC" id="4.2.1.136"/>
    </reaction>
</comment>
<keyword evidence="4 6" id="KW-0520">NAD</keyword>
<dbReference type="GO" id="GO:0005524">
    <property type="term" value="F:ATP binding"/>
    <property type="evidence" value="ECO:0007669"/>
    <property type="project" value="UniProtKB-KW"/>
</dbReference>
<dbReference type="PANTHER" id="PTHR12592:SF0">
    <property type="entry name" value="ATP-DEPENDENT (S)-NAD(P)H-HYDRATE DEHYDRATASE"/>
    <property type="match status" value="1"/>
</dbReference>
<dbReference type="SUPFAM" id="SSF53613">
    <property type="entry name" value="Ribokinase-like"/>
    <property type="match status" value="1"/>
</dbReference>
<keyword evidence="9" id="KW-1185">Reference proteome</keyword>
<comment type="function">
    <text evidence="6">Catalyzes the dehydration of the S-form of NAD(P)HX at the expense of ADP, which is converted to AMP. Together with NAD(P)HX epimerase, which catalyzes the epimerization of the S- and R-forms, the enzyme allows the repair of both epimers of NAD(P)HX, a damaged form of NAD(P)H that is a result of enzymatic or heat-dependent hydration.</text>
</comment>
<comment type="catalytic activity">
    <reaction evidence="6">
        <text>(6S)-NADPHX + ADP = AMP + phosphate + NADPH + H(+)</text>
        <dbReference type="Rhea" id="RHEA:32235"/>
        <dbReference type="ChEBI" id="CHEBI:15378"/>
        <dbReference type="ChEBI" id="CHEBI:43474"/>
        <dbReference type="ChEBI" id="CHEBI:57783"/>
        <dbReference type="ChEBI" id="CHEBI:64076"/>
        <dbReference type="ChEBI" id="CHEBI:456215"/>
        <dbReference type="ChEBI" id="CHEBI:456216"/>
        <dbReference type="EC" id="4.2.1.136"/>
    </reaction>
</comment>
<dbReference type="eggNOG" id="COG0063">
    <property type="taxonomic scope" value="Bacteria"/>
</dbReference>
<dbReference type="Gene3D" id="3.40.1190.20">
    <property type="match status" value="1"/>
</dbReference>
<dbReference type="NCBIfam" id="TIGR00196">
    <property type="entry name" value="yjeF_cterm"/>
    <property type="match status" value="1"/>
</dbReference>
<comment type="cofactor">
    <cofactor evidence="6">
        <name>Mg(2+)</name>
        <dbReference type="ChEBI" id="CHEBI:18420"/>
    </cofactor>
</comment>
<feature type="binding site" evidence="6">
    <location>
        <position position="227"/>
    </location>
    <ligand>
        <name>AMP</name>
        <dbReference type="ChEBI" id="CHEBI:456215"/>
    </ligand>
</feature>
<evidence type="ECO:0000256" key="4">
    <source>
        <dbReference type="ARBA" id="ARBA00023027"/>
    </source>
</evidence>
<dbReference type="STRING" id="1121013.GCA_000426365_01200"/>
<evidence type="ECO:0000256" key="2">
    <source>
        <dbReference type="ARBA" id="ARBA00022840"/>
    </source>
</evidence>
<dbReference type="Pfam" id="PF01256">
    <property type="entry name" value="Carb_kinase"/>
    <property type="match status" value="1"/>
</dbReference>
<evidence type="ECO:0000256" key="3">
    <source>
        <dbReference type="ARBA" id="ARBA00022857"/>
    </source>
</evidence>
<dbReference type="GO" id="GO:0052856">
    <property type="term" value="F:NAD(P)HX epimerase activity"/>
    <property type="evidence" value="ECO:0007669"/>
    <property type="project" value="TreeGrafter"/>
</dbReference>
<dbReference type="AlphaFoldDB" id="A0A091BHI5"/>
<dbReference type="RefSeq" id="WP_051239592.1">
    <property type="nucleotide sequence ID" value="NZ_AUFF01000002.1"/>
</dbReference>
<evidence type="ECO:0000256" key="1">
    <source>
        <dbReference type="ARBA" id="ARBA00022741"/>
    </source>
</evidence>
<feature type="binding site" evidence="6">
    <location>
        <position position="228"/>
    </location>
    <ligand>
        <name>(6S)-NADPHX</name>
        <dbReference type="ChEBI" id="CHEBI:64076"/>
    </ligand>
</feature>
<dbReference type="CDD" id="cd01171">
    <property type="entry name" value="YXKO-related"/>
    <property type="match status" value="1"/>
</dbReference>
<evidence type="ECO:0000313" key="8">
    <source>
        <dbReference type="EMBL" id="KFN51221.1"/>
    </source>
</evidence>
<organism evidence="8 9">
    <name type="scientific">Arenimonas composti TR7-09 = DSM 18010</name>
    <dbReference type="NCBI Taxonomy" id="1121013"/>
    <lineage>
        <taxon>Bacteria</taxon>
        <taxon>Pseudomonadati</taxon>
        <taxon>Pseudomonadota</taxon>
        <taxon>Gammaproteobacteria</taxon>
        <taxon>Lysobacterales</taxon>
        <taxon>Lysobacteraceae</taxon>
        <taxon>Arenimonas</taxon>
    </lineage>
</organism>
<keyword evidence="3 6" id="KW-0521">NADP</keyword>
<comment type="similarity">
    <text evidence="6">Belongs to the NnrD/CARKD family.</text>
</comment>
<evidence type="ECO:0000313" key="9">
    <source>
        <dbReference type="Proteomes" id="UP000029391"/>
    </source>
</evidence>
<gene>
    <name evidence="6" type="primary">nnrD</name>
    <name evidence="8" type="ORF">P873_02865</name>
</gene>
<sequence>MSATVTPVDAALLRAWALPLPEADADKEVRGRVLVVAGARDVPGAARLAGEAALRAGAGKLQVATAAGAGVMLGLLLPEARVLELPVDRAGAPRASTAAALAAAGAADALLIGPGLPGGAATAQLVRTFARRAGGAVVLDAGALVAAGHVAPAGPLVLTPHAGELAKLMQRPVEAIAADPVAAACECARDNVAVVVLKGATTVIASPDGDVFVHQADIPGLATSGSGDVLAGLVAGLLARGAPAVQAAVWAVALHAGAGRVLARRGGPLGALAREFAGEVPALLRNGAGLFDRAAAADG</sequence>
<protein>
    <recommendedName>
        <fullName evidence="6">ADP-dependent (S)-NAD(P)H-hydrate dehydratase</fullName>
        <ecNumber evidence="6">4.2.1.136</ecNumber>
    </recommendedName>
    <alternativeName>
        <fullName evidence="6">ADP-dependent NAD(P)HX dehydratase</fullName>
    </alternativeName>
</protein>
<feature type="binding site" evidence="6">
    <location>
        <begin position="198"/>
        <end position="202"/>
    </location>
    <ligand>
        <name>AMP</name>
        <dbReference type="ChEBI" id="CHEBI:456215"/>
    </ligand>
</feature>
<feature type="domain" description="YjeF C-terminal" evidence="7">
    <location>
        <begin position="10"/>
        <end position="287"/>
    </location>
</feature>
<feature type="binding site" evidence="6">
    <location>
        <position position="45"/>
    </location>
    <ligand>
        <name>(6S)-NADPHX</name>
        <dbReference type="ChEBI" id="CHEBI:64076"/>
    </ligand>
</feature>
<proteinExistence type="inferred from homology"/>